<evidence type="ECO:0000256" key="1">
    <source>
        <dbReference type="SAM" id="MobiDB-lite"/>
    </source>
</evidence>
<protein>
    <submittedName>
        <fullName evidence="2">Uncharacterized protein</fullName>
    </submittedName>
</protein>
<accession>A0A367LFE6</accession>
<feature type="region of interest" description="Disordered" evidence="1">
    <location>
        <begin position="1"/>
        <end position="37"/>
    </location>
</feature>
<keyword evidence="3" id="KW-1185">Reference proteome</keyword>
<feature type="region of interest" description="Disordered" evidence="1">
    <location>
        <begin position="52"/>
        <end position="81"/>
    </location>
</feature>
<dbReference type="STRING" id="1330021.A0A367LFE6"/>
<evidence type="ECO:0000313" key="2">
    <source>
        <dbReference type="EMBL" id="RCI13146.1"/>
    </source>
</evidence>
<dbReference type="Proteomes" id="UP000253664">
    <property type="component" value="Unassembled WGS sequence"/>
</dbReference>
<dbReference type="AlphaFoldDB" id="A0A367LFE6"/>
<proteinExistence type="predicted"/>
<comment type="caution">
    <text evidence="2">The sequence shown here is derived from an EMBL/GenBank/DDBJ whole genome shotgun (WGS) entry which is preliminary data.</text>
</comment>
<dbReference type="OrthoDB" id="4448936at2759"/>
<name>A0A367LFE6_9HYPO</name>
<feature type="compositionally biased region" description="Basic and acidic residues" evidence="1">
    <location>
        <begin position="18"/>
        <end position="33"/>
    </location>
</feature>
<reference evidence="2 3" key="1">
    <citation type="journal article" date="2015" name="BMC Genomics">
        <title>Insights from the genome of Ophiocordyceps polyrhachis-furcata to pathogenicity and host specificity in insect fungi.</title>
        <authorList>
            <person name="Wichadakul D."/>
            <person name="Kobmoo N."/>
            <person name="Ingsriswang S."/>
            <person name="Tangphatsornruang S."/>
            <person name="Chantasingh D."/>
            <person name="Luangsa-ard J.J."/>
            <person name="Eurwilaichitr L."/>
        </authorList>
    </citation>
    <scope>NUCLEOTIDE SEQUENCE [LARGE SCALE GENOMIC DNA]</scope>
    <source>
        <strain evidence="2 3">BCC 54312</strain>
    </source>
</reference>
<gene>
    <name evidence="2" type="ORF">L249_0425</name>
</gene>
<sequence length="208" mass="24299">MSQQNSKSEEEDDDDTLLEGRRRSEENDQDQSKCDSSSPLLLFRTRFSDLSASLQRRTSRSDDDDDDDDHEDDDEPKRCATMAKLRRHNSKILVEVAKLNLELSAVVTNLRARREESDHINQLLIERAERAAQRIIFLQSRIATLEQELSENDDDLQHLHIRIKALEIQLKPHPDEDLQRCLSVIRHDYQALRRKRASRPVVDYSPPF</sequence>
<organism evidence="2 3">
    <name type="scientific">Ophiocordyceps polyrhachis-furcata BCC 54312</name>
    <dbReference type="NCBI Taxonomy" id="1330021"/>
    <lineage>
        <taxon>Eukaryota</taxon>
        <taxon>Fungi</taxon>
        <taxon>Dikarya</taxon>
        <taxon>Ascomycota</taxon>
        <taxon>Pezizomycotina</taxon>
        <taxon>Sordariomycetes</taxon>
        <taxon>Hypocreomycetidae</taxon>
        <taxon>Hypocreales</taxon>
        <taxon>Ophiocordycipitaceae</taxon>
        <taxon>Ophiocordyceps</taxon>
    </lineage>
</organism>
<dbReference type="EMBL" id="LKCN02000007">
    <property type="protein sequence ID" value="RCI13146.1"/>
    <property type="molecule type" value="Genomic_DNA"/>
</dbReference>
<evidence type="ECO:0000313" key="3">
    <source>
        <dbReference type="Proteomes" id="UP000253664"/>
    </source>
</evidence>
<feature type="compositionally biased region" description="Acidic residues" evidence="1">
    <location>
        <begin position="62"/>
        <end position="74"/>
    </location>
</feature>